<evidence type="ECO:0000259" key="1">
    <source>
        <dbReference type="Pfam" id="PF11716"/>
    </source>
</evidence>
<evidence type="ECO:0000313" key="2">
    <source>
        <dbReference type="EMBL" id="CCH70052.1"/>
    </source>
</evidence>
<dbReference type="EMBL" id="CAIZ01000119">
    <property type="protein sequence ID" value="CCH70052.1"/>
    <property type="molecule type" value="Genomic_DNA"/>
</dbReference>
<organism evidence="2 3">
    <name type="scientific">Phycicoccus elongatus Lp2</name>
    <dbReference type="NCBI Taxonomy" id="1193181"/>
    <lineage>
        <taxon>Bacteria</taxon>
        <taxon>Bacillati</taxon>
        <taxon>Actinomycetota</taxon>
        <taxon>Actinomycetes</taxon>
        <taxon>Micrococcales</taxon>
        <taxon>Intrasporangiaceae</taxon>
        <taxon>Phycicoccus</taxon>
    </lineage>
</organism>
<dbReference type="InterPro" id="IPR024344">
    <property type="entry name" value="MDMPI_metal-binding"/>
</dbReference>
<dbReference type="InterPro" id="IPR017517">
    <property type="entry name" value="Maleyloyr_isom"/>
</dbReference>
<dbReference type="STRING" id="1193181.BN10_50009"/>
<dbReference type="Pfam" id="PF11716">
    <property type="entry name" value="MDMPI_N"/>
    <property type="match status" value="1"/>
</dbReference>
<dbReference type="AlphaFoldDB" id="N0DZR2"/>
<proteinExistence type="predicted"/>
<dbReference type="SUPFAM" id="SSF109854">
    <property type="entry name" value="DinB/YfiT-like putative metalloenzymes"/>
    <property type="match status" value="1"/>
</dbReference>
<evidence type="ECO:0000313" key="3">
    <source>
        <dbReference type="Proteomes" id="UP000013167"/>
    </source>
</evidence>
<reference evidence="2 3" key="1">
    <citation type="journal article" date="2013" name="ISME J.">
        <title>A metabolic model for members of the genus Tetrasphaera involved in enhanced biological phosphorus removal.</title>
        <authorList>
            <person name="Kristiansen R."/>
            <person name="Nguyen H.T.T."/>
            <person name="Saunders A.M."/>
            <person name="Nielsen J.L."/>
            <person name="Wimmer R."/>
            <person name="Le V.Q."/>
            <person name="McIlroy S.J."/>
            <person name="Petrovski S."/>
            <person name="Seviour R.J."/>
            <person name="Calteau A."/>
            <person name="Nielsen K.L."/>
            <person name="Nielsen P.H."/>
        </authorList>
    </citation>
    <scope>NUCLEOTIDE SEQUENCE [LARGE SCALE GENOMIC DNA]</scope>
    <source>
        <strain evidence="2 3">Lp2</strain>
    </source>
</reference>
<dbReference type="OrthoDB" id="154293at2"/>
<dbReference type="Proteomes" id="UP000013167">
    <property type="component" value="Unassembled WGS sequence"/>
</dbReference>
<dbReference type="Gene3D" id="1.20.120.450">
    <property type="entry name" value="dinb family like domain"/>
    <property type="match status" value="1"/>
</dbReference>
<keyword evidence="3" id="KW-1185">Reference proteome</keyword>
<protein>
    <recommendedName>
        <fullName evidence="1">Mycothiol-dependent maleylpyruvate isomerase metal-binding domain-containing protein</fullName>
    </recommendedName>
</protein>
<dbReference type="NCBIfam" id="TIGR03083">
    <property type="entry name" value="maleylpyruvate isomerase family mycothiol-dependent enzyme"/>
    <property type="match status" value="1"/>
</dbReference>
<dbReference type="InterPro" id="IPR034660">
    <property type="entry name" value="DinB/YfiT-like"/>
</dbReference>
<gene>
    <name evidence="2" type="ORF">BN10_50009</name>
</gene>
<dbReference type="RefSeq" id="WP_010849155.1">
    <property type="nucleotide sequence ID" value="NZ_HF570956.1"/>
</dbReference>
<accession>N0DZR2</accession>
<name>N0DZR2_9MICO</name>
<sequence length="278" mass="29106">MTITPPPPTDLSGLVEAFAQTTGAVLDLAGGLDESQAGLATECPGWTVLDQVRHVASIEALILGEPVPDHDVSSHAHVRNDFGVIIEKYLEGRRARSLQDVVEELTEVRERRLADLGAPDQTLESPSASPFGPATHGDVLPMRVFDIWCHEQDLREALGVPGGLDTAAAALSVSRGLMGLPRKIAQAGLLADGRRVVIEVTGPVATTFTVSVATNEAGKAIGKASAGADDGTAARVTLDTRAFMRRIAGRWPVDQLGAEISGDASLAAQVLEAMVVTP</sequence>
<feature type="domain" description="Mycothiol-dependent maleylpyruvate isomerase metal-binding" evidence="1">
    <location>
        <begin position="19"/>
        <end position="155"/>
    </location>
</feature>
<comment type="caution">
    <text evidence="2">The sequence shown here is derived from an EMBL/GenBank/DDBJ whole genome shotgun (WGS) entry which is preliminary data.</text>
</comment>
<dbReference type="eggNOG" id="ENOG5032RB5">
    <property type="taxonomic scope" value="Bacteria"/>
</dbReference>
<dbReference type="HOGENOM" id="CLU_078210_0_0_11"/>
<dbReference type="GO" id="GO:0046872">
    <property type="term" value="F:metal ion binding"/>
    <property type="evidence" value="ECO:0007669"/>
    <property type="project" value="InterPro"/>
</dbReference>